<comment type="caution">
    <text evidence="1">The sequence shown here is derived from an EMBL/GenBank/DDBJ whole genome shotgun (WGS) entry which is preliminary data.</text>
</comment>
<sequence length="274" mass="31301">MLSKRSGRNILIITRGKHLNTLLDITESTMRHLNKWCEDKSLSVNPRRMVVVVFTRKYKIGSLRTLTMRGQEIQIKEQAKYLGVILDKKLYWKPQIVQQCRKFASAFWIALEATLAPAKPPKTVSLPQALVCLVRWSGSPDADASDIRAQLVVDHKSKTKAPIRTLARPKRRIITPCFPFMAVDPDNMLPTSYACLSLIASAQENLGFSSPHCLSNYRVYPPEGEEKKYSVLKWPHIPRGLRVILHDAMEHLSADLYSRFDPRPYVRNSCNKNC</sequence>
<evidence type="ECO:0000313" key="2">
    <source>
        <dbReference type="Proteomes" id="UP000215335"/>
    </source>
</evidence>
<dbReference type="EMBL" id="NNAY01000005">
    <property type="protein sequence ID" value="OXU32167.1"/>
    <property type="molecule type" value="Genomic_DNA"/>
</dbReference>
<organism evidence="1 2">
    <name type="scientific">Trichomalopsis sarcophagae</name>
    <dbReference type="NCBI Taxonomy" id="543379"/>
    <lineage>
        <taxon>Eukaryota</taxon>
        <taxon>Metazoa</taxon>
        <taxon>Ecdysozoa</taxon>
        <taxon>Arthropoda</taxon>
        <taxon>Hexapoda</taxon>
        <taxon>Insecta</taxon>
        <taxon>Pterygota</taxon>
        <taxon>Neoptera</taxon>
        <taxon>Endopterygota</taxon>
        <taxon>Hymenoptera</taxon>
        <taxon>Apocrita</taxon>
        <taxon>Proctotrupomorpha</taxon>
        <taxon>Chalcidoidea</taxon>
        <taxon>Pteromalidae</taxon>
        <taxon>Pteromalinae</taxon>
        <taxon>Trichomalopsis</taxon>
    </lineage>
</organism>
<protein>
    <recommendedName>
        <fullName evidence="3">Reverse transcriptase domain-containing protein</fullName>
    </recommendedName>
</protein>
<keyword evidence="2" id="KW-1185">Reference proteome</keyword>
<proteinExistence type="predicted"/>
<dbReference type="Proteomes" id="UP000215335">
    <property type="component" value="Unassembled WGS sequence"/>
</dbReference>
<accession>A0A232FP78</accession>
<name>A0A232FP78_9HYME</name>
<gene>
    <name evidence="1" type="ORF">TSAR_012296</name>
</gene>
<evidence type="ECO:0000313" key="1">
    <source>
        <dbReference type="EMBL" id="OXU32167.1"/>
    </source>
</evidence>
<dbReference type="AlphaFoldDB" id="A0A232FP78"/>
<evidence type="ECO:0008006" key="3">
    <source>
        <dbReference type="Google" id="ProtNLM"/>
    </source>
</evidence>
<reference evidence="1 2" key="1">
    <citation type="journal article" date="2017" name="Curr. Biol.">
        <title>The Evolution of Venom by Co-option of Single-Copy Genes.</title>
        <authorList>
            <person name="Martinson E.O."/>
            <person name="Mrinalini"/>
            <person name="Kelkar Y.D."/>
            <person name="Chang C.H."/>
            <person name="Werren J.H."/>
        </authorList>
    </citation>
    <scope>NUCLEOTIDE SEQUENCE [LARGE SCALE GENOMIC DNA]</scope>
    <source>
        <strain evidence="1 2">Alberta</strain>
        <tissue evidence="1">Whole body</tissue>
    </source>
</reference>